<feature type="domain" description="HECT" evidence="14">
    <location>
        <begin position="1283"/>
        <end position="1618"/>
    </location>
</feature>
<dbReference type="GO" id="GO:0005737">
    <property type="term" value="C:cytoplasm"/>
    <property type="evidence" value="ECO:0007669"/>
    <property type="project" value="UniProtKB-SubCell"/>
</dbReference>
<feature type="compositionally biased region" description="Low complexity" evidence="11">
    <location>
        <begin position="399"/>
        <end position="411"/>
    </location>
</feature>
<accession>A0AA88NFI8</accession>
<evidence type="ECO:0000256" key="10">
    <source>
        <dbReference type="PROSITE-ProRule" id="PRU00104"/>
    </source>
</evidence>
<dbReference type="Pfam" id="PF16562">
    <property type="entry name" value="HECW_N"/>
    <property type="match status" value="1"/>
</dbReference>
<dbReference type="Gene3D" id="3.90.1750.10">
    <property type="entry name" value="Hect, E3 ligase catalytic domains"/>
    <property type="match status" value="1"/>
</dbReference>
<name>A0AA88NFI8_CHASR</name>
<dbReference type="SUPFAM" id="SSF49562">
    <property type="entry name" value="C2 domain (Calcium/lipid-binding domain, CaLB)"/>
    <property type="match status" value="1"/>
</dbReference>
<feature type="region of interest" description="Disordered" evidence="11">
    <location>
        <begin position="783"/>
        <end position="871"/>
    </location>
</feature>
<protein>
    <recommendedName>
        <fullName evidence="4">HECT-type E3 ubiquitin transferase</fullName>
        <ecNumber evidence="4">2.3.2.26</ecNumber>
    </recommendedName>
</protein>
<dbReference type="SMART" id="SM00119">
    <property type="entry name" value="HECTc"/>
    <property type="match status" value="1"/>
</dbReference>
<dbReference type="InterPro" id="IPR035983">
    <property type="entry name" value="Hect_E3_ubiquitin_ligase"/>
</dbReference>
<dbReference type="Gene3D" id="3.30.2410.10">
    <property type="entry name" value="Hect, E3 ligase catalytic domain"/>
    <property type="match status" value="1"/>
</dbReference>
<dbReference type="CDD" id="cd00078">
    <property type="entry name" value="HECTc"/>
    <property type="match status" value="1"/>
</dbReference>
<evidence type="ECO:0000256" key="7">
    <source>
        <dbReference type="ARBA" id="ARBA00022679"/>
    </source>
</evidence>
<dbReference type="PROSITE" id="PS01159">
    <property type="entry name" value="WW_DOMAIN_1"/>
    <property type="match status" value="1"/>
</dbReference>
<evidence type="ECO:0000256" key="2">
    <source>
        <dbReference type="ARBA" id="ARBA00004496"/>
    </source>
</evidence>
<dbReference type="PROSITE" id="PS50004">
    <property type="entry name" value="C2"/>
    <property type="match status" value="1"/>
</dbReference>
<dbReference type="SUPFAM" id="SSF51045">
    <property type="entry name" value="WW domain"/>
    <property type="match status" value="2"/>
</dbReference>
<sequence length="1618" mass="181571">MLMQLCSIKNLYQNRFLGLAAMASPTRSSQTRQRCKDAARHSYGPETYAINCLNQEAFMLGLSRSTSDTDLVSPDARSTLTISSSHYIIGQSDDLVITWDIKEEVDAGDWIGMYLVDEVLSENFLDYKNRGISGSHKGQIVWKIDSSSHFSNSETQVCFRYYHGVTGALRATTPSVTIKKGPSPVLKPVVSPEVNHGLGNRRLINFSLSDLQAVGLKKGMFFNPDPYLKLSIQPGKHSIFPSLPHHGQEKRSGVVCNTINPQWSTERFNFVSLPTDVLEIEVKDKFAKSRPIIKRFLGKLSVPVQRLLEKHAIGDRVVSYSLGRRLPTDHVCGQLQFRFELTSSIHPDDEEVSLVIEPARSEGRNAAHVNHAPDAPDDDTLSVGPDMPDLPLDAHPEPETSSPPASTTEVSPPKEEQPVTEEDEVEASPGAEHGTVEEESTVREEPPLTEPQVDPKEGTSDEQQEEIGGAVVEEGGNEESMRRERVEEQTEAAAPHAEEAVGEDKEAEELKPDSDNPAAVIANNGATTVEAPTQENPTSQESPAVPDEGATQEASEGEDQRCSPCTCQSLFSNHNSQASSRRKNRPCSLPVSELETVIASACGEPETPRSHYIRIHHLLHSLPSTQNRPISQEEEETGEGENTSTTQDINSTSLTLKTSKDREEEEEEEDTTQSPSQVLECPGPCCRRSLPRSLSIERLSELNQLLEGEGGGQEAIRRISPSCLESEEGNSNNRGGRRVCGSPHRPPGEHECEFCDTSCYSTSCYSTPGRSRFCSHTRLSSVDSNRLSGSTVFSSQDEDEDEESAFESVPDSGPVPEDQETGGAREERRAGRWKEARRREQGDPAVAGTSDGNSTGSGFSPPVGHLPVLRPSHDLNHFPAATDQVLPPNWEARVDSHGRVFYVDHQMEQLNRRYQNIQRTMATEEEGGSQRLERSSSTETDSDSTPTGPSSPVNHQKMSNLLQSPAVKFITHPEFFTVLHSNYAAYRMFTSSSCVKHMILKVRRDARNIERYQHNRDLVVFLNKFADTQLELPRGWEIKTDPQGKSFFVDHNSRATTFIDPRMPLQNGRLPGHLAHRQHLQRLRSYSAGEASDVSRSRGASLMARPGNSLVAAIRSQHHADSQQLTAPSYNDKIVAFLRQPNIFDMLQERQPSLSRNHALREKIHYIRTEGSQGVEKLSCDADLVILLSLFEEEIMSYVPPHPIHAGFSFSPRCSPASSPQNSPGLQRARAPAPYRRDFEAKLRNFYRKLEAKGYGQGPGKIKLLIRREHLLEGTFTQVMAYSRKELQRNKLYVTFVGEEGLDYSGPSREFFFLLSQELFNPYYGLFEYSANDTYTVQISPMSAFVENHLEWFRFSGRILGLALIHQYLLDAFFTRPFYKALLRQATDLSDLEYLDEEFHQSLQWMKDNDITDILDLTFTVNEEVFGQVTERELKSGGSNLQVTEKNKKDYIERMAKWRVERGVVQQTEALVRGFYEVVDSRLVSVFDARELELVIAGTVEIDLSDWRSNTEYRGGYHDGHIVMRWFWAAVERFNNEQRLRLLQFVTGTSSVPYEGFAALRGSNGLRRFCIEKWGKVTSLPRAHTCFNRLDLPPYPSYTMLYEKLLIAVEETSTFGLE</sequence>
<dbReference type="SMART" id="SM00239">
    <property type="entry name" value="C2"/>
    <property type="match status" value="1"/>
</dbReference>
<reference evidence="15" key="1">
    <citation type="submission" date="2023-07" db="EMBL/GenBank/DDBJ databases">
        <title>Chromosome-level Genome Assembly of Striped Snakehead (Channa striata).</title>
        <authorList>
            <person name="Liu H."/>
        </authorList>
    </citation>
    <scope>NUCLEOTIDE SEQUENCE</scope>
    <source>
        <strain evidence="15">Gz</strain>
        <tissue evidence="15">Muscle</tissue>
    </source>
</reference>
<keyword evidence="16" id="KW-1185">Reference proteome</keyword>
<evidence type="ECO:0000256" key="5">
    <source>
        <dbReference type="ARBA" id="ARBA00022490"/>
    </source>
</evidence>
<evidence type="ECO:0000256" key="4">
    <source>
        <dbReference type="ARBA" id="ARBA00012485"/>
    </source>
</evidence>
<feature type="domain" description="WW" evidence="13">
    <location>
        <begin position="1030"/>
        <end position="1063"/>
    </location>
</feature>
<feature type="region of interest" description="Disordered" evidence="11">
    <location>
        <begin position="623"/>
        <end position="680"/>
    </location>
</feature>
<dbReference type="EC" id="2.3.2.26" evidence="4"/>
<keyword evidence="7" id="KW-0808">Transferase</keyword>
<feature type="domain" description="WW" evidence="13">
    <location>
        <begin position="884"/>
        <end position="906"/>
    </location>
</feature>
<organism evidence="15 16">
    <name type="scientific">Channa striata</name>
    <name type="common">Snakehead murrel</name>
    <name type="synonym">Ophicephalus striatus</name>
    <dbReference type="NCBI Taxonomy" id="64152"/>
    <lineage>
        <taxon>Eukaryota</taxon>
        <taxon>Metazoa</taxon>
        <taxon>Chordata</taxon>
        <taxon>Craniata</taxon>
        <taxon>Vertebrata</taxon>
        <taxon>Euteleostomi</taxon>
        <taxon>Actinopterygii</taxon>
        <taxon>Neopterygii</taxon>
        <taxon>Teleostei</taxon>
        <taxon>Neoteleostei</taxon>
        <taxon>Acanthomorphata</taxon>
        <taxon>Anabantaria</taxon>
        <taxon>Anabantiformes</taxon>
        <taxon>Channoidei</taxon>
        <taxon>Channidae</taxon>
        <taxon>Channa</taxon>
    </lineage>
</organism>
<feature type="compositionally biased region" description="Polar residues" evidence="11">
    <location>
        <begin position="648"/>
        <end position="657"/>
    </location>
</feature>
<feature type="domain" description="C2" evidence="12">
    <location>
        <begin position="182"/>
        <end position="317"/>
    </location>
</feature>
<dbReference type="Proteomes" id="UP001187415">
    <property type="component" value="Unassembled WGS sequence"/>
</dbReference>
<dbReference type="GO" id="GO:0016567">
    <property type="term" value="P:protein ubiquitination"/>
    <property type="evidence" value="ECO:0007669"/>
    <property type="project" value="TreeGrafter"/>
</dbReference>
<dbReference type="InterPro" id="IPR035892">
    <property type="entry name" value="C2_domain_sf"/>
</dbReference>
<dbReference type="Pfam" id="PF18436">
    <property type="entry name" value="HECW1_helix"/>
    <property type="match status" value="1"/>
</dbReference>
<dbReference type="InterPro" id="IPR000569">
    <property type="entry name" value="HECT_dom"/>
</dbReference>
<dbReference type="GO" id="GO:0048814">
    <property type="term" value="P:regulation of dendrite morphogenesis"/>
    <property type="evidence" value="ECO:0007669"/>
    <property type="project" value="TreeGrafter"/>
</dbReference>
<feature type="compositionally biased region" description="Basic and acidic residues" evidence="11">
    <location>
        <begin position="496"/>
        <end position="514"/>
    </location>
</feature>
<feature type="active site" description="Glycyl thioester intermediate" evidence="10">
    <location>
        <position position="1586"/>
    </location>
</feature>
<evidence type="ECO:0000256" key="8">
    <source>
        <dbReference type="ARBA" id="ARBA00022737"/>
    </source>
</evidence>
<feature type="region of interest" description="Disordered" evidence="11">
    <location>
        <begin position="363"/>
        <end position="590"/>
    </location>
</feature>
<evidence type="ECO:0000256" key="9">
    <source>
        <dbReference type="ARBA" id="ARBA00022786"/>
    </source>
</evidence>
<gene>
    <name evidence="15" type="ORF">Q5P01_003209</name>
</gene>
<dbReference type="PANTHER" id="PTHR11254:SF79">
    <property type="entry name" value="E3 UBIQUITIN-PROTEIN LIGASE HECW1"/>
    <property type="match status" value="1"/>
</dbReference>
<evidence type="ECO:0000259" key="14">
    <source>
        <dbReference type="PROSITE" id="PS50237"/>
    </source>
</evidence>
<dbReference type="PROSITE" id="PS50237">
    <property type="entry name" value="HECT"/>
    <property type="match status" value="1"/>
</dbReference>
<evidence type="ECO:0000259" key="12">
    <source>
        <dbReference type="PROSITE" id="PS50004"/>
    </source>
</evidence>
<dbReference type="InterPro" id="IPR000008">
    <property type="entry name" value="C2_dom"/>
</dbReference>
<dbReference type="InterPro" id="IPR032348">
    <property type="entry name" value="HECW_N"/>
</dbReference>
<dbReference type="Pfam" id="PF00168">
    <property type="entry name" value="C2"/>
    <property type="match status" value="1"/>
</dbReference>
<dbReference type="SUPFAM" id="SSF56204">
    <property type="entry name" value="Hect, E3 ligase catalytic domain"/>
    <property type="match status" value="1"/>
</dbReference>
<evidence type="ECO:0000313" key="16">
    <source>
        <dbReference type="Proteomes" id="UP001187415"/>
    </source>
</evidence>
<dbReference type="Pfam" id="PF00397">
    <property type="entry name" value="WW"/>
    <property type="match status" value="1"/>
</dbReference>
<dbReference type="CDD" id="cd08691">
    <property type="entry name" value="C2_NEDL1-like"/>
    <property type="match status" value="1"/>
</dbReference>
<feature type="compositionally biased region" description="Polar residues" evidence="11">
    <location>
        <begin position="524"/>
        <end position="542"/>
    </location>
</feature>
<dbReference type="FunFam" id="2.20.70.10:FF:000007">
    <property type="entry name" value="E3 ubiquitin-protein ligase HECW2 isoform X1"/>
    <property type="match status" value="1"/>
</dbReference>
<comment type="pathway">
    <text evidence="3">Protein modification; protein ubiquitination.</text>
</comment>
<evidence type="ECO:0000313" key="15">
    <source>
        <dbReference type="EMBL" id="KAK2858589.1"/>
    </source>
</evidence>
<dbReference type="InterPro" id="IPR036020">
    <property type="entry name" value="WW_dom_sf"/>
</dbReference>
<dbReference type="FunFam" id="2.60.40.150:FF:000035">
    <property type="entry name" value="LOW QUALITY PROTEIN: E3 ubiquitin-protein ligase HECW2"/>
    <property type="match status" value="1"/>
</dbReference>
<dbReference type="GO" id="GO:0006511">
    <property type="term" value="P:ubiquitin-dependent protein catabolic process"/>
    <property type="evidence" value="ECO:0007669"/>
    <property type="project" value="TreeGrafter"/>
</dbReference>
<feature type="region of interest" description="Disordered" evidence="11">
    <location>
        <begin position="920"/>
        <end position="957"/>
    </location>
</feature>
<dbReference type="Gene3D" id="2.20.70.10">
    <property type="match status" value="2"/>
</dbReference>
<comment type="caution">
    <text evidence="15">The sequence shown here is derived from an EMBL/GenBank/DDBJ whole genome shotgun (WGS) entry which is preliminary data.</text>
</comment>
<dbReference type="CDD" id="cd00201">
    <property type="entry name" value="WW"/>
    <property type="match status" value="2"/>
</dbReference>
<dbReference type="Gene3D" id="2.60.40.2840">
    <property type="match status" value="1"/>
</dbReference>
<evidence type="ECO:0000256" key="11">
    <source>
        <dbReference type="SAM" id="MobiDB-lite"/>
    </source>
</evidence>
<dbReference type="FunFam" id="2.60.40.2840:FF:000001">
    <property type="entry name" value="E3 ubiquitin-protein ligase HECW2 isoform X1"/>
    <property type="match status" value="1"/>
</dbReference>
<comment type="catalytic activity">
    <reaction evidence="1">
        <text>S-ubiquitinyl-[E2 ubiquitin-conjugating enzyme]-L-cysteine + [acceptor protein]-L-lysine = [E2 ubiquitin-conjugating enzyme]-L-cysteine + N(6)-ubiquitinyl-[acceptor protein]-L-lysine.</text>
        <dbReference type="EC" id="2.3.2.26"/>
    </reaction>
</comment>
<evidence type="ECO:0000259" key="13">
    <source>
        <dbReference type="PROSITE" id="PS50020"/>
    </source>
</evidence>
<feature type="compositionally biased region" description="Polar residues" evidence="11">
    <location>
        <begin position="566"/>
        <end position="579"/>
    </location>
</feature>
<dbReference type="Gene3D" id="2.60.40.150">
    <property type="entry name" value="C2 domain"/>
    <property type="match status" value="1"/>
</dbReference>
<comment type="subcellular location">
    <subcellularLocation>
        <location evidence="2">Cytoplasm</location>
    </subcellularLocation>
</comment>
<dbReference type="InterPro" id="IPR050409">
    <property type="entry name" value="E3_ubiq-protein_ligase"/>
</dbReference>
<dbReference type="FunFam" id="3.30.2160.10:FF:000005">
    <property type="entry name" value="E3 ubiquitin-protein ligase HECW2 isoform X1"/>
    <property type="match status" value="1"/>
</dbReference>
<feature type="compositionally biased region" description="Polar residues" evidence="11">
    <location>
        <begin position="783"/>
        <end position="795"/>
    </location>
</feature>
<dbReference type="FunFam" id="3.90.1750.10:FF:000036">
    <property type="entry name" value="E3 ubiquitin-protein ligase HECW2"/>
    <property type="match status" value="1"/>
</dbReference>
<dbReference type="PANTHER" id="PTHR11254">
    <property type="entry name" value="HECT DOMAIN UBIQUITIN-PROTEIN LIGASE"/>
    <property type="match status" value="1"/>
</dbReference>
<keyword evidence="5" id="KW-0963">Cytoplasm</keyword>
<proteinExistence type="predicted"/>
<dbReference type="GO" id="GO:0061630">
    <property type="term" value="F:ubiquitin protein ligase activity"/>
    <property type="evidence" value="ECO:0007669"/>
    <property type="project" value="UniProtKB-EC"/>
</dbReference>
<feature type="compositionally biased region" description="Basic and acidic residues" evidence="11">
    <location>
        <begin position="479"/>
        <end position="488"/>
    </location>
</feature>
<feature type="compositionally biased region" description="Basic and acidic residues" evidence="11">
    <location>
        <begin position="823"/>
        <end position="842"/>
    </location>
</feature>
<evidence type="ECO:0000256" key="1">
    <source>
        <dbReference type="ARBA" id="ARBA00000885"/>
    </source>
</evidence>
<dbReference type="InterPro" id="IPR001202">
    <property type="entry name" value="WW_dom"/>
</dbReference>
<feature type="region of interest" description="Disordered" evidence="11">
    <location>
        <begin position="722"/>
        <end position="750"/>
    </location>
</feature>
<dbReference type="FunFam" id="3.90.1750.10:FF:000004">
    <property type="entry name" value="E3 ubiquitin-protein ligase HECW2 isoform X1"/>
    <property type="match status" value="1"/>
</dbReference>
<evidence type="ECO:0000256" key="3">
    <source>
        <dbReference type="ARBA" id="ARBA00004906"/>
    </source>
</evidence>
<dbReference type="SMART" id="SM00456">
    <property type="entry name" value="WW"/>
    <property type="match status" value="2"/>
</dbReference>
<dbReference type="FunFam" id="3.30.2410.10:FF:000002">
    <property type="entry name" value="E3 ubiquitin-protein ligase HECW2"/>
    <property type="match status" value="1"/>
</dbReference>
<dbReference type="InterPro" id="IPR040524">
    <property type="entry name" value="HECW1_helix"/>
</dbReference>
<feature type="compositionally biased region" description="Low complexity" evidence="11">
    <location>
        <begin position="937"/>
        <end position="952"/>
    </location>
</feature>
<keyword evidence="8" id="KW-0677">Repeat</keyword>
<keyword evidence="6" id="KW-0597">Phosphoprotein</keyword>
<evidence type="ECO:0000256" key="6">
    <source>
        <dbReference type="ARBA" id="ARBA00022553"/>
    </source>
</evidence>
<dbReference type="Gene3D" id="3.30.2160.10">
    <property type="entry name" value="Hect, E3 ligase catalytic domain"/>
    <property type="match status" value="1"/>
</dbReference>
<dbReference type="EMBL" id="JAUPFM010000002">
    <property type="protein sequence ID" value="KAK2858589.1"/>
    <property type="molecule type" value="Genomic_DNA"/>
</dbReference>
<feature type="compositionally biased region" description="Acidic residues" evidence="11">
    <location>
        <begin position="796"/>
        <end position="805"/>
    </location>
</feature>
<dbReference type="InterPro" id="IPR037795">
    <property type="entry name" value="C2_HECW"/>
</dbReference>
<feature type="compositionally biased region" description="Basic and acidic residues" evidence="11">
    <location>
        <begin position="434"/>
        <end position="446"/>
    </location>
</feature>
<dbReference type="Pfam" id="PF00632">
    <property type="entry name" value="HECT"/>
    <property type="match status" value="1"/>
</dbReference>
<keyword evidence="9 10" id="KW-0833">Ubl conjugation pathway</keyword>
<dbReference type="PROSITE" id="PS50020">
    <property type="entry name" value="WW_DOMAIN_2"/>
    <property type="match status" value="2"/>
</dbReference>